<dbReference type="EMBL" id="JASVWF010000004">
    <property type="protein sequence ID" value="MDL5158322.1"/>
    <property type="molecule type" value="Genomic_DNA"/>
</dbReference>
<proteinExistence type="predicted"/>
<evidence type="ECO:0000313" key="2">
    <source>
        <dbReference type="Proteomes" id="UP001231924"/>
    </source>
</evidence>
<evidence type="ECO:0008006" key="3">
    <source>
        <dbReference type="Google" id="ProtNLM"/>
    </source>
</evidence>
<comment type="caution">
    <text evidence="1">The sequence shown here is derived from an EMBL/GenBank/DDBJ whole genome shotgun (WGS) entry which is preliminary data.</text>
</comment>
<keyword evidence="2" id="KW-1185">Reference proteome</keyword>
<sequence length="63" mass="7159">MTTVLREDRTRLFENLAHPETIPAFFRRVADDVDWTVQGTHPLAGRWTDRTTFVAQTSDGSAP</sequence>
<reference evidence="1 2" key="1">
    <citation type="submission" date="2023-06" db="EMBL/GenBank/DDBJ databases">
        <title>Actinomycetospora Odt1-22.</title>
        <authorList>
            <person name="Supong K."/>
        </authorList>
    </citation>
    <scope>NUCLEOTIDE SEQUENCE [LARGE SCALE GENOMIC DNA]</scope>
    <source>
        <strain evidence="1 2">Odt1-22</strain>
    </source>
</reference>
<dbReference type="RefSeq" id="WP_286054844.1">
    <property type="nucleotide sequence ID" value="NZ_JASVWF010000004.1"/>
</dbReference>
<accession>A0ABT7ME95</accession>
<organism evidence="1 2">
    <name type="scientific">Actinomycetospora termitidis</name>
    <dbReference type="NCBI Taxonomy" id="3053470"/>
    <lineage>
        <taxon>Bacteria</taxon>
        <taxon>Bacillati</taxon>
        <taxon>Actinomycetota</taxon>
        <taxon>Actinomycetes</taxon>
        <taxon>Pseudonocardiales</taxon>
        <taxon>Pseudonocardiaceae</taxon>
        <taxon>Actinomycetospora</taxon>
    </lineage>
</organism>
<name>A0ABT7ME95_9PSEU</name>
<evidence type="ECO:0000313" key="1">
    <source>
        <dbReference type="EMBL" id="MDL5158322.1"/>
    </source>
</evidence>
<protein>
    <recommendedName>
        <fullName evidence="3">Polyketide cyclase</fullName>
    </recommendedName>
</protein>
<gene>
    <name evidence="1" type="ORF">QRT03_20310</name>
</gene>
<dbReference type="Proteomes" id="UP001231924">
    <property type="component" value="Unassembled WGS sequence"/>
</dbReference>